<dbReference type="Gene3D" id="1.10.260.40">
    <property type="entry name" value="lambda repressor-like DNA-binding domains"/>
    <property type="match status" value="1"/>
</dbReference>
<proteinExistence type="predicted"/>
<dbReference type="InterPro" id="IPR001387">
    <property type="entry name" value="Cro/C1-type_HTH"/>
</dbReference>
<accession>A0A1M5MQY7</accession>
<dbReference type="PROSITE" id="PS50943">
    <property type="entry name" value="HTH_CROC1"/>
    <property type="match status" value="1"/>
</dbReference>
<dbReference type="AlphaFoldDB" id="A0A1M5MQY7"/>
<protein>
    <recommendedName>
        <fullName evidence="2">HTH cro/C1-type domain-containing protein</fullName>
    </recommendedName>
</protein>
<reference evidence="3 4" key="1">
    <citation type="submission" date="2016-11" db="EMBL/GenBank/DDBJ databases">
        <authorList>
            <person name="Jaros S."/>
            <person name="Januszkiewicz K."/>
            <person name="Wedrychowicz H."/>
        </authorList>
    </citation>
    <scope>NUCLEOTIDE SEQUENCE [LARGE SCALE GENOMIC DNA]</scope>
    <source>
        <strain evidence="3 4">DSM 44523</strain>
    </source>
</reference>
<sequence>MAGRRRTTKSPTGVQGMSPLRQARLAIPATLEQLCEDLDHQSKEGSSGVTPSMLSGWERGVHITSIKYRKVLSDYFGQPPEVLFAHQDQKLTAASETPRLLVGHHDLREAMTEVVRDARQYLAVVGSRSRDGTYLDTIVAVLSERPELVHYRVLFGPPRHPVLREHLLRLVTIRDPHDRSLGVKTLHIGIVDDDLRTPERFFCASESAAVVPIPSLTSSEAFDSGVLFESGVAERLIDHARQCYAGARRVETEQALRDLPTVRSYTQGTHQSSWIEGGAGRERDHS</sequence>
<feature type="region of interest" description="Disordered" evidence="1">
    <location>
        <begin position="1"/>
        <end position="21"/>
    </location>
</feature>
<organism evidence="3 4">
    <name type="scientific">Streptoalloteichus hindustanus</name>
    <dbReference type="NCBI Taxonomy" id="2017"/>
    <lineage>
        <taxon>Bacteria</taxon>
        <taxon>Bacillati</taxon>
        <taxon>Actinomycetota</taxon>
        <taxon>Actinomycetes</taxon>
        <taxon>Pseudonocardiales</taxon>
        <taxon>Pseudonocardiaceae</taxon>
        <taxon>Streptoalloteichus</taxon>
    </lineage>
</organism>
<evidence type="ECO:0000313" key="3">
    <source>
        <dbReference type="EMBL" id="SHG79617.1"/>
    </source>
</evidence>
<evidence type="ECO:0000256" key="1">
    <source>
        <dbReference type="SAM" id="MobiDB-lite"/>
    </source>
</evidence>
<name>A0A1M5MQY7_STRHI</name>
<dbReference type="SUPFAM" id="SSF47413">
    <property type="entry name" value="lambda repressor-like DNA-binding domains"/>
    <property type="match status" value="1"/>
</dbReference>
<gene>
    <name evidence="3" type="ORF">SAMN05444320_11411</name>
</gene>
<dbReference type="STRING" id="2017.SAMN05444320_11411"/>
<keyword evidence="4" id="KW-1185">Reference proteome</keyword>
<dbReference type="EMBL" id="FQVN01000014">
    <property type="protein sequence ID" value="SHG79617.1"/>
    <property type="molecule type" value="Genomic_DNA"/>
</dbReference>
<dbReference type="InterPro" id="IPR010982">
    <property type="entry name" value="Lambda_DNA-bd_dom_sf"/>
</dbReference>
<evidence type="ECO:0000313" key="4">
    <source>
        <dbReference type="Proteomes" id="UP000184501"/>
    </source>
</evidence>
<dbReference type="Proteomes" id="UP000184501">
    <property type="component" value="Unassembled WGS sequence"/>
</dbReference>
<dbReference type="GO" id="GO:0003677">
    <property type="term" value="F:DNA binding"/>
    <property type="evidence" value="ECO:0007669"/>
    <property type="project" value="InterPro"/>
</dbReference>
<evidence type="ECO:0000259" key="2">
    <source>
        <dbReference type="PROSITE" id="PS50943"/>
    </source>
</evidence>
<dbReference type="CDD" id="cd00093">
    <property type="entry name" value="HTH_XRE"/>
    <property type="match status" value="1"/>
</dbReference>
<feature type="domain" description="HTH cro/C1-type" evidence="2">
    <location>
        <begin position="47"/>
        <end position="83"/>
    </location>
</feature>
<feature type="region of interest" description="Disordered" evidence="1">
    <location>
        <begin position="267"/>
        <end position="286"/>
    </location>
</feature>